<organism evidence="1 2">
    <name type="scientific">Mycolicibacterium frederiksbergense</name>
    <dbReference type="NCBI Taxonomy" id="117567"/>
    <lineage>
        <taxon>Bacteria</taxon>
        <taxon>Bacillati</taxon>
        <taxon>Actinomycetota</taxon>
        <taxon>Actinomycetes</taxon>
        <taxon>Mycobacteriales</taxon>
        <taxon>Mycobacteriaceae</taxon>
        <taxon>Mycolicibacterium</taxon>
    </lineage>
</organism>
<evidence type="ECO:0000313" key="2">
    <source>
        <dbReference type="Proteomes" id="UP001160130"/>
    </source>
</evidence>
<keyword evidence="2" id="KW-1185">Reference proteome</keyword>
<dbReference type="EMBL" id="JARXVE010000016">
    <property type="protein sequence ID" value="MDH6199221.1"/>
    <property type="molecule type" value="Genomic_DNA"/>
</dbReference>
<name>A0ABT6L8E1_9MYCO</name>
<dbReference type="RefSeq" id="WP_280835772.1">
    <property type="nucleotide sequence ID" value="NZ_JARXVE010000016.1"/>
</dbReference>
<accession>A0ABT6L8E1</accession>
<gene>
    <name evidence="1" type="ORF">M2272_005889</name>
</gene>
<protein>
    <submittedName>
        <fullName evidence="1">Uncharacterized protein</fullName>
    </submittedName>
</protein>
<comment type="caution">
    <text evidence="1">The sequence shown here is derived from an EMBL/GenBank/DDBJ whole genome shotgun (WGS) entry which is preliminary data.</text>
</comment>
<reference evidence="1 2" key="1">
    <citation type="submission" date="2023-04" db="EMBL/GenBank/DDBJ databases">
        <title>Forest soil microbial communities from Buena Vista Peninsula, Colon Province, Panama.</title>
        <authorList>
            <person name="Bouskill N."/>
        </authorList>
    </citation>
    <scope>NUCLEOTIDE SEQUENCE [LARGE SCALE GENOMIC DNA]</scope>
    <source>
        <strain evidence="1 2">AC80</strain>
    </source>
</reference>
<sequence length="103" mass="11393">MALPNAEHQCPACGACGGETCYDDGFVCEDCQLFFNRDSLEASFLDPGDKECREPCDNKWHGDHLIKPGWKFQCGTCELPAGHKSLHFYDCQPVKVAEVPPDA</sequence>
<proteinExistence type="predicted"/>
<evidence type="ECO:0000313" key="1">
    <source>
        <dbReference type="EMBL" id="MDH6199221.1"/>
    </source>
</evidence>
<dbReference type="Proteomes" id="UP001160130">
    <property type="component" value="Unassembled WGS sequence"/>
</dbReference>